<dbReference type="InterPro" id="IPR017046">
    <property type="entry name" value="Prenylcysteine_Oxase1"/>
</dbReference>
<feature type="chain" id="PRO_5013211671" evidence="8">
    <location>
        <begin position="23"/>
        <end position="456"/>
    </location>
</feature>
<dbReference type="GO" id="GO:0030328">
    <property type="term" value="P:prenylcysteine catabolic process"/>
    <property type="evidence" value="ECO:0007669"/>
    <property type="project" value="InterPro"/>
</dbReference>
<dbReference type="InterPro" id="IPR010795">
    <property type="entry name" value="Prenylcys_lyase"/>
</dbReference>
<comment type="caution">
    <text evidence="10">The sequence shown here is derived from an EMBL/GenBank/DDBJ whole genome shotgun (WGS) entry which is preliminary data.</text>
</comment>
<dbReference type="STRING" id="158441.A0A226EKE7"/>
<proteinExistence type="inferred from homology"/>
<protein>
    <submittedName>
        <fullName evidence="10">Prenylcysteine oxidase-like</fullName>
    </submittedName>
</protein>
<sequence length="456" mass="51020">MRFKIWLICILLSVTYLGLTFAGKTTPKIGIIGGGIGGASVAYFIHELLPNARVDIFEKTGLLGGRLNVSMILGNGYETGGSIIHPKNKYAVDLANKFGLEPRSPTGEALSITKDGEFIFNTSKWTIITIIKTLARYGLNFNYLEATISGFIEKFSRIYDFQKDGKTFRTTEEMLEAMDPMLLNLTKYEFKGILQEQGLSENFIEEMIQAITFVNYGQDLSIHSFVGSVAAAGAASSLWSVNKGNKQIPEKLAEDSKAKVHLNTGVTEIQRLSDGTFLLFNGKRELGVFDHIVLAIPLDASEKLTFTGFTSPPYDYPASRKYHRTVATLVAGWTNDKYKFRSSIISCVPNWYNSISLIHPTILLVAEKYPVYKIFSPKPLTEKQLDSIFEERHHVEVHDWLAYPEYNAIPPKIPNFILAPRLFYLNAIEWAASAMEMSLISGKNIALLIAQEQNEI</sequence>
<evidence type="ECO:0000256" key="3">
    <source>
        <dbReference type="ARBA" id="ARBA00022630"/>
    </source>
</evidence>
<dbReference type="Gene3D" id="3.50.50.60">
    <property type="entry name" value="FAD/NAD(P)-binding domain"/>
    <property type="match status" value="1"/>
</dbReference>
<dbReference type="EMBL" id="LNIX01000003">
    <property type="protein sequence ID" value="OXA58183.1"/>
    <property type="molecule type" value="Genomic_DNA"/>
</dbReference>
<keyword evidence="3" id="KW-0285">Flavoprotein</keyword>
<keyword evidence="5" id="KW-0274">FAD</keyword>
<dbReference type="SUPFAM" id="SSF51905">
    <property type="entry name" value="FAD/NAD(P)-binding domain"/>
    <property type="match status" value="1"/>
</dbReference>
<accession>A0A226EKE7</accession>
<comment type="cofactor">
    <cofactor evidence="1">
        <name>FAD</name>
        <dbReference type="ChEBI" id="CHEBI:57692"/>
    </cofactor>
</comment>
<feature type="signal peptide" evidence="8">
    <location>
        <begin position="1"/>
        <end position="22"/>
    </location>
</feature>
<dbReference type="PANTHER" id="PTHR15944">
    <property type="entry name" value="FARNESYLCYSTEINE LYASE"/>
    <property type="match status" value="1"/>
</dbReference>
<dbReference type="InterPro" id="IPR036188">
    <property type="entry name" value="FAD/NAD-bd_sf"/>
</dbReference>
<dbReference type="Pfam" id="PF13450">
    <property type="entry name" value="NAD_binding_8"/>
    <property type="match status" value="1"/>
</dbReference>
<evidence type="ECO:0000259" key="9">
    <source>
        <dbReference type="Pfam" id="PF07156"/>
    </source>
</evidence>
<dbReference type="GO" id="GO:0030327">
    <property type="term" value="P:prenylated protein catabolic process"/>
    <property type="evidence" value="ECO:0007669"/>
    <property type="project" value="TreeGrafter"/>
</dbReference>
<name>A0A226EKE7_FOLCA</name>
<keyword evidence="4 8" id="KW-0732">Signal</keyword>
<organism evidence="10 11">
    <name type="scientific">Folsomia candida</name>
    <name type="common">Springtail</name>
    <dbReference type="NCBI Taxonomy" id="158441"/>
    <lineage>
        <taxon>Eukaryota</taxon>
        <taxon>Metazoa</taxon>
        <taxon>Ecdysozoa</taxon>
        <taxon>Arthropoda</taxon>
        <taxon>Hexapoda</taxon>
        <taxon>Collembola</taxon>
        <taxon>Entomobryomorpha</taxon>
        <taxon>Isotomoidea</taxon>
        <taxon>Isotomidae</taxon>
        <taxon>Proisotominae</taxon>
        <taxon>Folsomia</taxon>
    </lineage>
</organism>
<evidence type="ECO:0000256" key="5">
    <source>
        <dbReference type="ARBA" id="ARBA00022827"/>
    </source>
</evidence>
<keyword evidence="6" id="KW-0560">Oxidoreductase</keyword>
<dbReference type="OMA" id="SIGIWDG"/>
<dbReference type="GO" id="GO:0001735">
    <property type="term" value="F:prenylcysteine oxidase activity"/>
    <property type="evidence" value="ECO:0007669"/>
    <property type="project" value="InterPro"/>
</dbReference>
<dbReference type="AlphaFoldDB" id="A0A226EKE7"/>
<evidence type="ECO:0000256" key="6">
    <source>
        <dbReference type="ARBA" id="ARBA00023002"/>
    </source>
</evidence>
<evidence type="ECO:0000256" key="7">
    <source>
        <dbReference type="ARBA" id="ARBA00023180"/>
    </source>
</evidence>
<dbReference type="PANTHER" id="PTHR15944:SF0">
    <property type="entry name" value="PRENYLCYSTEINE LYASE DOMAIN-CONTAINING PROTEIN"/>
    <property type="match status" value="1"/>
</dbReference>
<comment type="similarity">
    <text evidence="2">Belongs to the prenylcysteine oxidase family.</text>
</comment>
<reference evidence="10 11" key="1">
    <citation type="submission" date="2015-12" db="EMBL/GenBank/DDBJ databases">
        <title>The genome of Folsomia candida.</title>
        <authorList>
            <person name="Faddeeva A."/>
            <person name="Derks M.F."/>
            <person name="Anvar Y."/>
            <person name="Smit S."/>
            <person name="Van Straalen N."/>
            <person name="Roelofs D."/>
        </authorList>
    </citation>
    <scope>NUCLEOTIDE SEQUENCE [LARGE SCALE GENOMIC DNA]</scope>
    <source>
        <strain evidence="10 11">VU population</strain>
        <tissue evidence="10">Whole body</tissue>
    </source>
</reference>
<feature type="domain" description="Prenylcysteine lyase" evidence="9">
    <location>
        <begin position="120"/>
        <end position="452"/>
    </location>
</feature>
<evidence type="ECO:0000256" key="1">
    <source>
        <dbReference type="ARBA" id="ARBA00001974"/>
    </source>
</evidence>
<evidence type="ECO:0000256" key="8">
    <source>
        <dbReference type="SAM" id="SignalP"/>
    </source>
</evidence>
<evidence type="ECO:0000313" key="11">
    <source>
        <dbReference type="Proteomes" id="UP000198287"/>
    </source>
</evidence>
<keyword evidence="11" id="KW-1185">Reference proteome</keyword>
<evidence type="ECO:0000256" key="4">
    <source>
        <dbReference type="ARBA" id="ARBA00022729"/>
    </source>
</evidence>
<dbReference type="OrthoDB" id="437369at2759"/>
<gene>
    <name evidence="10" type="ORF">Fcan01_06990</name>
</gene>
<dbReference type="Pfam" id="PF07156">
    <property type="entry name" value="Prenylcys_lyase"/>
    <property type="match status" value="1"/>
</dbReference>
<keyword evidence="7" id="KW-0325">Glycoprotein</keyword>
<evidence type="ECO:0000256" key="2">
    <source>
        <dbReference type="ARBA" id="ARBA00009967"/>
    </source>
</evidence>
<dbReference type="Proteomes" id="UP000198287">
    <property type="component" value="Unassembled WGS sequence"/>
</dbReference>
<evidence type="ECO:0000313" key="10">
    <source>
        <dbReference type="EMBL" id="OXA58183.1"/>
    </source>
</evidence>